<name>A0A078FVK6_BRANA</name>
<keyword evidence="2" id="KW-0238">DNA-binding</keyword>
<accession>A0A078FVK6</accession>
<reference evidence="4 5" key="1">
    <citation type="journal article" date="2014" name="Science">
        <title>Plant genetics. Early allopolyploid evolution in the post-Neolithic Brassica napus oilseed genome.</title>
        <authorList>
            <person name="Chalhoub B."/>
            <person name="Denoeud F."/>
            <person name="Liu S."/>
            <person name="Parkin I.A."/>
            <person name="Tang H."/>
            <person name="Wang X."/>
            <person name="Chiquet J."/>
            <person name="Belcram H."/>
            <person name="Tong C."/>
            <person name="Samans B."/>
            <person name="Correa M."/>
            <person name="Da Silva C."/>
            <person name="Just J."/>
            <person name="Falentin C."/>
            <person name="Koh C.S."/>
            <person name="Le Clainche I."/>
            <person name="Bernard M."/>
            <person name="Bento P."/>
            <person name="Noel B."/>
            <person name="Labadie K."/>
            <person name="Alberti A."/>
            <person name="Charles M."/>
            <person name="Arnaud D."/>
            <person name="Guo H."/>
            <person name="Daviaud C."/>
            <person name="Alamery S."/>
            <person name="Jabbari K."/>
            <person name="Zhao M."/>
            <person name="Edger P.P."/>
            <person name="Chelaifa H."/>
            <person name="Tack D."/>
            <person name="Lassalle G."/>
            <person name="Mestiri I."/>
            <person name="Schnel N."/>
            <person name="Le Paslier M.C."/>
            <person name="Fan G."/>
            <person name="Renault V."/>
            <person name="Bayer P.E."/>
            <person name="Golicz A.A."/>
            <person name="Manoli S."/>
            <person name="Lee T.H."/>
            <person name="Thi V.H."/>
            <person name="Chalabi S."/>
            <person name="Hu Q."/>
            <person name="Fan C."/>
            <person name="Tollenaere R."/>
            <person name="Lu Y."/>
            <person name="Battail C."/>
            <person name="Shen J."/>
            <person name="Sidebottom C.H."/>
            <person name="Wang X."/>
            <person name="Canaguier A."/>
            <person name="Chauveau A."/>
            <person name="Berard A."/>
            <person name="Deniot G."/>
            <person name="Guan M."/>
            <person name="Liu Z."/>
            <person name="Sun F."/>
            <person name="Lim Y.P."/>
            <person name="Lyons E."/>
            <person name="Town C.D."/>
            <person name="Bancroft I."/>
            <person name="Wang X."/>
            <person name="Meng J."/>
            <person name="Ma J."/>
            <person name="Pires J.C."/>
            <person name="King G.J."/>
            <person name="Brunel D."/>
            <person name="Delourme R."/>
            <person name="Renard M."/>
            <person name="Aury J.M."/>
            <person name="Adams K.L."/>
            <person name="Batley J."/>
            <person name="Snowdon R.J."/>
            <person name="Tost J."/>
            <person name="Edwards D."/>
            <person name="Zhou Y."/>
            <person name="Hua W."/>
            <person name="Sharpe A.G."/>
            <person name="Paterson A.H."/>
            <person name="Guan C."/>
            <person name="Wincker P."/>
        </authorList>
    </citation>
    <scope>NUCLEOTIDE SEQUENCE [LARGE SCALE GENOMIC DNA]</scope>
    <source>
        <strain evidence="5">cv. Darmor-bzh</strain>
    </source>
</reference>
<dbReference type="PRINTS" id="PR00930">
    <property type="entry name" value="HIGHMOBLTYIY"/>
</dbReference>
<proteinExistence type="predicted"/>
<dbReference type="GO" id="GO:0003677">
    <property type="term" value="F:DNA binding"/>
    <property type="evidence" value="ECO:0007669"/>
    <property type="project" value="UniProtKB-KW"/>
</dbReference>
<keyword evidence="1" id="KW-0677">Repeat</keyword>
<organism evidence="4 5">
    <name type="scientific">Brassica napus</name>
    <name type="common">Rape</name>
    <dbReference type="NCBI Taxonomy" id="3708"/>
    <lineage>
        <taxon>Eukaryota</taxon>
        <taxon>Viridiplantae</taxon>
        <taxon>Streptophyta</taxon>
        <taxon>Embryophyta</taxon>
        <taxon>Tracheophyta</taxon>
        <taxon>Spermatophyta</taxon>
        <taxon>Magnoliopsida</taxon>
        <taxon>eudicotyledons</taxon>
        <taxon>Gunneridae</taxon>
        <taxon>Pentapetalae</taxon>
        <taxon>rosids</taxon>
        <taxon>malvids</taxon>
        <taxon>Brassicales</taxon>
        <taxon>Brassicaceae</taxon>
        <taxon>Brassiceae</taxon>
        <taxon>Brassica</taxon>
    </lineage>
</organism>
<dbReference type="GO" id="GO:0005634">
    <property type="term" value="C:nucleus"/>
    <property type="evidence" value="ECO:0007669"/>
    <property type="project" value="InterPro"/>
</dbReference>
<dbReference type="Gramene" id="CDY16453">
    <property type="protein sequence ID" value="CDY16453"/>
    <property type="gene ID" value="GSBRNA2T00091019001"/>
</dbReference>
<evidence type="ECO:0000256" key="3">
    <source>
        <dbReference type="SAM" id="MobiDB-lite"/>
    </source>
</evidence>
<dbReference type="InterPro" id="IPR000116">
    <property type="entry name" value="HMGA"/>
</dbReference>
<evidence type="ECO:0000256" key="1">
    <source>
        <dbReference type="ARBA" id="ARBA00022737"/>
    </source>
</evidence>
<dbReference type="GO" id="GO:0006355">
    <property type="term" value="P:regulation of DNA-templated transcription"/>
    <property type="evidence" value="ECO:0007669"/>
    <property type="project" value="InterPro"/>
</dbReference>
<dbReference type="PRINTS" id="PR00929">
    <property type="entry name" value="ATHOOK"/>
</dbReference>
<dbReference type="AlphaFoldDB" id="A0A078FVK6"/>
<dbReference type="STRING" id="3708.A0A078FVK6"/>
<evidence type="ECO:0000313" key="4">
    <source>
        <dbReference type="EMBL" id="CDY16453.1"/>
    </source>
</evidence>
<dbReference type="GO" id="GO:0000785">
    <property type="term" value="C:chromatin"/>
    <property type="evidence" value="ECO:0007669"/>
    <property type="project" value="InterPro"/>
</dbReference>
<keyword evidence="5" id="KW-1185">Reference proteome</keyword>
<sequence>MNLFIPTFLMAKTSPSAHGTGLEPPRSDTLGDASDSKLPSDLTGVSSAATDSQKRGRGRPPKPKSSDSQLNGAVPARKPSGRPRRNRAPAAAVPTSVVKRGRGRPKRSNTLSGTETVVDRSRKRGRPKKDDVAAPAKKRGRKPKSEQVAKRSVGRPKKATEGGTGQGAADPKEIKKKSALLQKKVKQAAEKLKIAVSAIEEVQELAAGM</sequence>
<dbReference type="Proteomes" id="UP000028999">
    <property type="component" value="Unassembled WGS sequence"/>
</dbReference>
<protein>
    <submittedName>
        <fullName evidence="4">BnaA08g03140D protein</fullName>
    </submittedName>
</protein>
<dbReference type="PaxDb" id="3708-A0A078FVK6"/>
<dbReference type="Pfam" id="PF02178">
    <property type="entry name" value="AT_hook"/>
    <property type="match status" value="4"/>
</dbReference>
<dbReference type="SMART" id="SM00384">
    <property type="entry name" value="AT_hook"/>
    <property type="match status" value="5"/>
</dbReference>
<dbReference type="EMBL" id="LK032064">
    <property type="protein sequence ID" value="CDY16453.1"/>
    <property type="molecule type" value="Genomic_DNA"/>
</dbReference>
<evidence type="ECO:0000256" key="2">
    <source>
        <dbReference type="ARBA" id="ARBA00023125"/>
    </source>
</evidence>
<dbReference type="InterPro" id="IPR017956">
    <property type="entry name" value="AT_hook_DNA-bd_motif"/>
</dbReference>
<feature type="region of interest" description="Disordered" evidence="3">
    <location>
        <begin position="12"/>
        <end position="175"/>
    </location>
</feature>
<gene>
    <name evidence="4" type="primary">BnaA08g03140D</name>
    <name evidence="4" type="ORF">GSBRNA2T00091019001</name>
</gene>
<evidence type="ECO:0000313" key="5">
    <source>
        <dbReference type="Proteomes" id="UP000028999"/>
    </source>
</evidence>